<evidence type="ECO:0000256" key="2">
    <source>
        <dbReference type="ARBA" id="ARBA00007046"/>
    </source>
</evidence>
<sequence length="327" mass="34690">MAAPAAAGFSRQVGEAKLAGGPTRGGPSPAPSAACEAVAEGSARPREPWARDWAQRGAHGASAPRVVGAGLRCLDLDIRGHRAEEQPARVRSFSTSVVRPFAKLVRPPVQLYGIEGRYATALYSAASKQNKLDQVEKELLRMGQLLKDPKVSLAVLNPYVKRSIKAKSLASITAKEKFSPLTANLMNVLAENGRLSNTQAVISAFSTIMSVHRGEVPCTVTTASPLDDAVLSELKTVLKSFLGQGQILKLEVKVGLVPSLSDSATAVGSVGADAELKLSPDPSIVPIVLWTDPSIMGGMIVRIGEKYVDMSAKTKIQKLSQAMREML</sequence>
<keyword evidence="9" id="KW-0472">Membrane</keyword>
<evidence type="ECO:0000313" key="17">
    <source>
        <dbReference type="Proteomes" id="UP000710432"/>
    </source>
</evidence>
<dbReference type="Pfam" id="PF00213">
    <property type="entry name" value="OSCP"/>
    <property type="match status" value="2"/>
</dbReference>
<evidence type="ECO:0000256" key="7">
    <source>
        <dbReference type="ARBA" id="ARBA00023065"/>
    </source>
</evidence>
<keyword evidence="4" id="KW-0375">Hydrogen ion transport</keyword>
<evidence type="ECO:0000256" key="13">
    <source>
        <dbReference type="ARBA" id="ARBA00073432"/>
    </source>
</evidence>
<comment type="subcellular location">
    <subcellularLocation>
        <location evidence="1">Mitochondrion inner membrane</location>
    </subcellularLocation>
</comment>
<comment type="similarity">
    <text evidence="2">Belongs to the ATPase delta chain family.</text>
</comment>
<evidence type="ECO:0000256" key="11">
    <source>
        <dbReference type="ARBA" id="ARBA00033369"/>
    </source>
</evidence>
<dbReference type="PANTHER" id="PTHR11910">
    <property type="entry name" value="ATP SYNTHASE DELTA CHAIN"/>
    <property type="match status" value="1"/>
</dbReference>
<dbReference type="AlphaFoldDB" id="A0A8J6GE28"/>
<feature type="region of interest" description="Disordered" evidence="15">
    <location>
        <begin position="1"/>
        <end position="34"/>
    </location>
</feature>
<keyword evidence="10" id="KW-0066">ATP synthesis</keyword>
<dbReference type="NCBIfam" id="TIGR01145">
    <property type="entry name" value="ATP_synt_delta"/>
    <property type="match status" value="1"/>
</dbReference>
<evidence type="ECO:0000256" key="15">
    <source>
        <dbReference type="SAM" id="MobiDB-lite"/>
    </source>
</evidence>
<keyword evidence="7" id="KW-0406">Ion transport</keyword>
<evidence type="ECO:0000256" key="1">
    <source>
        <dbReference type="ARBA" id="ARBA00004273"/>
    </source>
</evidence>
<name>A0A8J6GE28_MICOH</name>
<dbReference type="InterPro" id="IPR000711">
    <property type="entry name" value="ATPase_OSCP/dsu"/>
</dbReference>
<evidence type="ECO:0000256" key="14">
    <source>
        <dbReference type="ARBA" id="ARBA00078525"/>
    </source>
</evidence>
<keyword evidence="6" id="KW-0809">Transit peptide</keyword>
<evidence type="ECO:0000313" key="16">
    <source>
        <dbReference type="EMBL" id="KAH0509105.1"/>
    </source>
</evidence>
<comment type="subunit">
    <text evidence="12">Component of the ATP synthase complex composed at least of ATP5F1A/subunit alpha, ATP5F1B/subunit beta, ATP5MC1/subunit c (homooctomer), MT-ATP6/subunit a, MT-ATP8/subunit 8, ATP5ME/subunit e, ATP5MF/subunit f, ATP5MG/subunit g, ATP5MK/subunit k, ATP5MJ/subunit j, ATP5F1C/subunit gamma, ATP5F1D/subunit delta, ATP5F1E/subunit epsilon, ATP5PF/subunit F6, ATP5PB/subunit b, ATP5PD/subunit d, ATP5PO/subunit OSCP. ATP synthase complex consists of a soluble F(1) head domain (subunits alpha(3) and beta(3)) - the catalytic core - and a membrane F(0) domain - the membrane proton channel (subunits c, a, 8, e, f, g, k and j). These two domains are linked by a central stalk (subunits gamma, delta, and epsilon) rotating inside the F1 region and a stationary peripheral stalk (subunits F6, b, d, and OSCP).</text>
</comment>
<dbReference type="GO" id="GO:0045259">
    <property type="term" value="C:proton-transporting ATP synthase complex"/>
    <property type="evidence" value="ECO:0007669"/>
    <property type="project" value="UniProtKB-ARBA"/>
</dbReference>
<proteinExistence type="inferred from homology"/>
<evidence type="ECO:0000256" key="12">
    <source>
        <dbReference type="ARBA" id="ARBA00064647"/>
    </source>
</evidence>
<dbReference type="InterPro" id="IPR026015">
    <property type="entry name" value="ATP_synth_OSCP/delta_N_sf"/>
</dbReference>
<evidence type="ECO:0000256" key="8">
    <source>
        <dbReference type="ARBA" id="ARBA00023128"/>
    </source>
</evidence>
<keyword evidence="5" id="KW-0999">Mitochondrion inner membrane</keyword>
<dbReference type="GO" id="GO:0005743">
    <property type="term" value="C:mitochondrial inner membrane"/>
    <property type="evidence" value="ECO:0007669"/>
    <property type="project" value="UniProtKB-SubCell"/>
</dbReference>
<evidence type="ECO:0000256" key="9">
    <source>
        <dbReference type="ARBA" id="ARBA00023136"/>
    </source>
</evidence>
<dbReference type="GO" id="GO:0046933">
    <property type="term" value="F:proton-transporting ATP synthase activity, rotational mechanism"/>
    <property type="evidence" value="ECO:0007669"/>
    <property type="project" value="InterPro"/>
</dbReference>
<keyword evidence="8" id="KW-0496">Mitochondrion</keyword>
<comment type="caution">
    <text evidence="16">The sequence shown here is derived from an EMBL/GenBank/DDBJ whole genome shotgun (WGS) entry which is preliminary data.</text>
</comment>
<evidence type="ECO:0000256" key="10">
    <source>
        <dbReference type="ARBA" id="ARBA00023310"/>
    </source>
</evidence>
<evidence type="ECO:0000256" key="3">
    <source>
        <dbReference type="ARBA" id="ARBA00022448"/>
    </source>
</evidence>
<gene>
    <name evidence="16" type="ORF">LTLLF_160420</name>
</gene>
<dbReference type="HAMAP" id="MF_01416">
    <property type="entry name" value="ATP_synth_delta_bact"/>
    <property type="match status" value="1"/>
</dbReference>
<dbReference type="SUPFAM" id="SSF47928">
    <property type="entry name" value="N-terminal domain of the delta subunit of the F1F0-ATP synthase"/>
    <property type="match status" value="1"/>
</dbReference>
<keyword evidence="3" id="KW-0813">Transport</keyword>
<dbReference type="PRINTS" id="PR00125">
    <property type="entry name" value="ATPASEDELTA"/>
</dbReference>
<organism evidence="16 17">
    <name type="scientific">Microtus ochrogaster</name>
    <name type="common">Prairie vole</name>
    <dbReference type="NCBI Taxonomy" id="79684"/>
    <lineage>
        <taxon>Eukaryota</taxon>
        <taxon>Metazoa</taxon>
        <taxon>Chordata</taxon>
        <taxon>Craniata</taxon>
        <taxon>Vertebrata</taxon>
        <taxon>Euteleostomi</taxon>
        <taxon>Mammalia</taxon>
        <taxon>Eutheria</taxon>
        <taxon>Euarchontoglires</taxon>
        <taxon>Glires</taxon>
        <taxon>Rodentia</taxon>
        <taxon>Myomorpha</taxon>
        <taxon>Muroidea</taxon>
        <taxon>Cricetidae</taxon>
        <taxon>Arvicolinae</taxon>
        <taxon>Microtus</taxon>
    </lineage>
</organism>
<reference evidence="16" key="1">
    <citation type="submission" date="2020-03" db="EMBL/GenBank/DDBJ databases">
        <title>Studies in the Genomics of Life Span.</title>
        <authorList>
            <person name="Glass D."/>
        </authorList>
    </citation>
    <scope>NUCLEOTIDE SEQUENCE</scope>
    <source>
        <strain evidence="16">LTLLF</strain>
        <tissue evidence="16">Muscle</tissue>
    </source>
</reference>
<dbReference type="Gene3D" id="1.10.520.20">
    <property type="entry name" value="N-terminal domain of the delta subunit of the F1F0-ATP synthase"/>
    <property type="match status" value="1"/>
</dbReference>
<evidence type="ECO:0000256" key="6">
    <source>
        <dbReference type="ARBA" id="ARBA00022946"/>
    </source>
</evidence>
<dbReference type="FunFam" id="1.10.520.20:FF:000002">
    <property type="entry name" value="ATP synthase subunit O, mitochondrial"/>
    <property type="match status" value="1"/>
</dbReference>
<dbReference type="EMBL" id="JAATJU010022983">
    <property type="protein sequence ID" value="KAH0509105.1"/>
    <property type="molecule type" value="Genomic_DNA"/>
</dbReference>
<evidence type="ECO:0000256" key="5">
    <source>
        <dbReference type="ARBA" id="ARBA00022792"/>
    </source>
</evidence>
<evidence type="ECO:0000256" key="4">
    <source>
        <dbReference type="ARBA" id="ARBA00022781"/>
    </source>
</evidence>
<dbReference type="Proteomes" id="UP000710432">
    <property type="component" value="Unassembled WGS sequence"/>
</dbReference>
<protein>
    <recommendedName>
        <fullName evidence="13">ATP synthase peripheral stalk subunit OSCP, mitochondrial</fullName>
    </recommendedName>
    <alternativeName>
        <fullName evidence="14">ATP synthase subunit O</fullName>
    </alternativeName>
    <alternativeName>
        <fullName evidence="11">Oligomycin sensitivity conferral protein</fullName>
    </alternativeName>
</protein>
<accession>A0A8J6GE28</accession>